<evidence type="ECO:0000259" key="6">
    <source>
        <dbReference type="PROSITE" id="PS50977"/>
    </source>
</evidence>
<dbReference type="Gene3D" id="1.10.10.60">
    <property type="entry name" value="Homeodomain-like"/>
    <property type="match status" value="1"/>
</dbReference>
<dbReference type="PANTHER" id="PTHR30055">
    <property type="entry name" value="HTH-TYPE TRANSCRIPTIONAL REGULATOR RUTR"/>
    <property type="match status" value="1"/>
</dbReference>
<dbReference type="PANTHER" id="PTHR30055:SF238">
    <property type="entry name" value="MYCOFACTOCIN BIOSYNTHESIS TRANSCRIPTIONAL REGULATOR MFTR-RELATED"/>
    <property type="match status" value="1"/>
</dbReference>
<dbReference type="Pfam" id="PF00440">
    <property type="entry name" value="TetR_N"/>
    <property type="match status" value="1"/>
</dbReference>
<dbReference type="Proteomes" id="UP001610861">
    <property type="component" value="Unassembled WGS sequence"/>
</dbReference>
<dbReference type="InterPro" id="IPR001647">
    <property type="entry name" value="HTH_TetR"/>
</dbReference>
<keyword evidence="5" id="KW-0812">Transmembrane</keyword>
<keyword evidence="1" id="KW-0805">Transcription regulation</keyword>
<proteinExistence type="predicted"/>
<evidence type="ECO:0000256" key="3">
    <source>
        <dbReference type="ARBA" id="ARBA00023163"/>
    </source>
</evidence>
<dbReference type="InterPro" id="IPR050109">
    <property type="entry name" value="HTH-type_TetR-like_transc_reg"/>
</dbReference>
<evidence type="ECO:0000313" key="7">
    <source>
        <dbReference type="EMBL" id="MFH8248954.1"/>
    </source>
</evidence>
<keyword evidence="5" id="KW-0472">Membrane</keyword>
<feature type="DNA-binding region" description="H-T-H motif" evidence="4">
    <location>
        <begin position="28"/>
        <end position="47"/>
    </location>
</feature>
<dbReference type="InterPro" id="IPR009057">
    <property type="entry name" value="Homeodomain-like_sf"/>
</dbReference>
<evidence type="ECO:0000256" key="1">
    <source>
        <dbReference type="ARBA" id="ARBA00023015"/>
    </source>
</evidence>
<evidence type="ECO:0000256" key="2">
    <source>
        <dbReference type="ARBA" id="ARBA00023125"/>
    </source>
</evidence>
<sequence>MAGTEKTRSALLRAALELFAERGFEATTAAAIAQRAGVTEMTFFRYFPTKDSVLVDDPYDPVIGEAIARQGADLGPLAAAAAGVLEAWRSLPEPDAAAVRERLRIVAQTPSLRAALARNSLATEEAIGDALRARGTDRVRAAVAASATVAALNAALLAWAVDETATLGDAIGIATSTLRGADA</sequence>
<dbReference type="Gene3D" id="1.10.357.10">
    <property type="entry name" value="Tetracycline Repressor, domain 2"/>
    <property type="match status" value="1"/>
</dbReference>
<keyword evidence="8" id="KW-1185">Reference proteome</keyword>
<feature type="domain" description="HTH tetR-type" evidence="6">
    <location>
        <begin position="5"/>
        <end position="65"/>
    </location>
</feature>
<evidence type="ECO:0000313" key="8">
    <source>
        <dbReference type="Proteomes" id="UP001610861"/>
    </source>
</evidence>
<dbReference type="InterPro" id="IPR041347">
    <property type="entry name" value="MftR_C"/>
</dbReference>
<protein>
    <submittedName>
        <fullName evidence="7">TetR family transcriptional regulator</fullName>
    </submittedName>
</protein>
<dbReference type="SUPFAM" id="SSF46689">
    <property type="entry name" value="Homeodomain-like"/>
    <property type="match status" value="1"/>
</dbReference>
<gene>
    <name evidence="7" type="ORF">ACH3VR_01120</name>
</gene>
<evidence type="ECO:0000256" key="4">
    <source>
        <dbReference type="PROSITE-ProRule" id="PRU00335"/>
    </source>
</evidence>
<evidence type="ECO:0000256" key="5">
    <source>
        <dbReference type="SAM" id="Phobius"/>
    </source>
</evidence>
<dbReference type="RefSeq" id="WP_396638907.1">
    <property type="nucleotide sequence ID" value="NZ_JBIQWL010000001.1"/>
</dbReference>
<organism evidence="7 8">
    <name type="scientific">Microbacterium alkaliflavum</name>
    <dbReference type="NCBI Taxonomy" id="3248839"/>
    <lineage>
        <taxon>Bacteria</taxon>
        <taxon>Bacillati</taxon>
        <taxon>Actinomycetota</taxon>
        <taxon>Actinomycetes</taxon>
        <taxon>Micrococcales</taxon>
        <taxon>Microbacteriaceae</taxon>
        <taxon>Microbacterium</taxon>
    </lineage>
</organism>
<accession>A0ABW7Q5M8</accession>
<dbReference type="EMBL" id="JBIQWL010000001">
    <property type="protein sequence ID" value="MFH8248954.1"/>
    <property type="molecule type" value="Genomic_DNA"/>
</dbReference>
<feature type="transmembrane region" description="Helical" evidence="5">
    <location>
        <begin position="141"/>
        <end position="161"/>
    </location>
</feature>
<dbReference type="PRINTS" id="PR00455">
    <property type="entry name" value="HTHTETR"/>
</dbReference>
<keyword evidence="5" id="KW-1133">Transmembrane helix</keyword>
<comment type="caution">
    <text evidence="7">The sequence shown here is derived from an EMBL/GenBank/DDBJ whole genome shotgun (WGS) entry which is preliminary data.</text>
</comment>
<dbReference type="PROSITE" id="PS50977">
    <property type="entry name" value="HTH_TETR_2"/>
    <property type="match status" value="1"/>
</dbReference>
<keyword evidence="3" id="KW-0804">Transcription</keyword>
<reference evidence="7 8" key="1">
    <citation type="submission" date="2024-09" db="EMBL/GenBank/DDBJ databases">
        <authorList>
            <person name="Pan X."/>
        </authorList>
    </citation>
    <scope>NUCLEOTIDE SEQUENCE [LARGE SCALE GENOMIC DNA]</scope>
    <source>
        <strain evidence="7 8">B2969</strain>
    </source>
</reference>
<keyword evidence="2 4" id="KW-0238">DNA-binding</keyword>
<dbReference type="Pfam" id="PF17754">
    <property type="entry name" value="TetR_C_14"/>
    <property type="match status" value="1"/>
</dbReference>
<name>A0ABW7Q5M8_9MICO</name>